<dbReference type="PROSITE" id="PS50088">
    <property type="entry name" value="ANK_REPEAT"/>
    <property type="match status" value="2"/>
</dbReference>
<dbReference type="PROSITE" id="PS50297">
    <property type="entry name" value="ANK_REP_REGION"/>
    <property type="match status" value="2"/>
</dbReference>
<dbReference type="SUPFAM" id="SSF48403">
    <property type="entry name" value="Ankyrin repeat"/>
    <property type="match status" value="1"/>
</dbReference>
<dbReference type="EMBL" id="CAWYQH010000119">
    <property type="protein sequence ID" value="CAK8690524.1"/>
    <property type="molecule type" value="Genomic_DNA"/>
</dbReference>
<evidence type="ECO:0000256" key="1">
    <source>
        <dbReference type="ARBA" id="ARBA00022737"/>
    </source>
</evidence>
<evidence type="ECO:0000256" key="2">
    <source>
        <dbReference type="ARBA" id="ARBA00023043"/>
    </source>
</evidence>
<evidence type="ECO:0000256" key="3">
    <source>
        <dbReference type="PROSITE-ProRule" id="PRU00023"/>
    </source>
</evidence>
<organism evidence="4 5">
    <name type="scientific">Clavelina lepadiformis</name>
    <name type="common">Light-bulb sea squirt</name>
    <name type="synonym">Ascidia lepadiformis</name>
    <dbReference type="NCBI Taxonomy" id="159417"/>
    <lineage>
        <taxon>Eukaryota</taxon>
        <taxon>Metazoa</taxon>
        <taxon>Chordata</taxon>
        <taxon>Tunicata</taxon>
        <taxon>Ascidiacea</taxon>
        <taxon>Aplousobranchia</taxon>
        <taxon>Clavelinidae</taxon>
        <taxon>Clavelina</taxon>
    </lineage>
</organism>
<evidence type="ECO:0000313" key="5">
    <source>
        <dbReference type="Proteomes" id="UP001642483"/>
    </source>
</evidence>
<feature type="repeat" description="ANK" evidence="3">
    <location>
        <begin position="85"/>
        <end position="117"/>
    </location>
</feature>
<proteinExistence type="predicted"/>
<gene>
    <name evidence="4" type="ORF">CVLEPA_LOCUS23134</name>
</gene>
<feature type="repeat" description="ANK" evidence="3">
    <location>
        <begin position="52"/>
        <end position="84"/>
    </location>
</feature>
<keyword evidence="2 3" id="KW-0040">ANK repeat</keyword>
<dbReference type="SMART" id="SM00248">
    <property type="entry name" value="ANK"/>
    <property type="match status" value="4"/>
</dbReference>
<accession>A0ABP0GIN7</accession>
<name>A0ABP0GIN7_CLALP</name>
<protein>
    <recommendedName>
        <fullName evidence="6">Ankyrin repeat domain-containing protein 49</fullName>
    </recommendedName>
</protein>
<dbReference type="PANTHER" id="PTHR24198">
    <property type="entry name" value="ANKYRIN REPEAT AND PROTEIN KINASE DOMAIN-CONTAINING PROTEIN"/>
    <property type="match status" value="1"/>
</dbReference>
<dbReference type="Pfam" id="PF12796">
    <property type="entry name" value="Ank_2"/>
    <property type="match status" value="1"/>
</dbReference>
<dbReference type="Gene3D" id="1.25.40.20">
    <property type="entry name" value="Ankyrin repeat-containing domain"/>
    <property type="match status" value="2"/>
</dbReference>
<comment type="caution">
    <text evidence="4">The sequence shown here is derived from an EMBL/GenBank/DDBJ whole genome shotgun (WGS) entry which is preliminary data.</text>
</comment>
<dbReference type="Proteomes" id="UP001642483">
    <property type="component" value="Unassembled WGS sequence"/>
</dbReference>
<evidence type="ECO:0000313" key="4">
    <source>
        <dbReference type="EMBL" id="CAK8690524.1"/>
    </source>
</evidence>
<dbReference type="PRINTS" id="PR01415">
    <property type="entry name" value="ANKYRIN"/>
</dbReference>
<dbReference type="InterPro" id="IPR036770">
    <property type="entry name" value="Ankyrin_rpt-contain_sf"/>
</dbReference>
<keyword evidence="1" id="KW-0677">Repeat</keyword>
<sequence length="181" mass="20096">MWSGDTSDEEYDVEEPSSLPDRFLWATSKGKLDVVKEILQQDKSVISFSDGDGYTALHKACSEGYVEIAKFLLSKNANVHARTIDGWTPLHSACRWNETEIAKVLIDNGADINALSNGNLSPLHVAAAEKTTRDIMVLLLHCKDIDVHIKSNAGDTALDLSKRFNSFSSLFEIVEKHVNEF</sequence>
<keyword evidence="5" id="KW-1185">Reference proteome</keyword>
<evidence type="ECO:0008006" key="6">
    <source>
        <dbReference type="Google" id="ProtNLM"/>
    </source>
</evidence>
<dbReference type="PANTHER" id="PTHR24198:SF165">
    <property type="entry name" value="ANKYRIN REPEAT-CONTAINING PROTEIN-RELATED"/>
    <property type="match status" value="1"/>
</dbReference>
<reference evidence="4 5" key="1">
    <citation type="submission" date="2024-02" db="EMBL/GenBank/DDBJ databases">
        <authorList>
            <person name="Daric V."/>
            <person name="Darras S."/>
        </authorList>
    </citation>
    <scope>NUCLEOTIDE SEQUENCE [LARGE SCALE GENOMIC DNA]</scope>
</reference>
<dbReference type="InterPro" id="IPR002110">
    <property type="entry name" value="Ankyrin_rpt"/>
</dbReference>